<protein>
    <submittedName>
        <fullName evidence="1">Uncharacterized protein</fullName>
    </submittedName>
</protein>
<dbReference type="HOGENOM" id="CLU_3106317_0_0_1"/>
<proteinExistence type="predicted"/>
<dbReference type="Proteomes" id="UP000016933">
    <property type="component" value="Unassembled WGS sequence"/>
</dbReference>
<organism evidence="1 2">
    <name type="scientific">Dothistroma septosporum (strain NZE10 / CBS 128990)</name>
    <name type="common">Red band needle blight fungus</name>
    <name type="synonym">Mycosphaerella pini</name>
    <dbReference type="NCBI Taxonomy" id="675120"/>
    <lineage>
        <taxon>Eukaryota</taxon>
        <taxon>Fungi</taxon>
        <taxon>Dikarya</taxon>
        <taxon>Ascomycota</taxon>
        <taxon>Pezizomycotina</taxon>
        <taxon>Dothideomycetes</taxon>
        <taxon>Dothideomycetidae</taxon>
        <taxon>Mycosphaerellales</taxon>
        <taxon>Mycosphaerellaceae</taxon>
        <taxon>Dothistroma</taxon>
    </lineage>
</organism>
<accession>N1PIB6</accession>
<reference evidence="1 2" key="2">
    <citation type="journal article" date="2012" name="PLoS Pathog.">
        <title>Diverse lifestyles and strategies of plant pathogenesis encoded in the genomes of eighteen Dothideomycetes fungi.</title>
        <authorList>
            <person name="Ohm R.A."/>
            <person name="Feau N."/>
            <person name="Henrissat B."/>
            <person name="Schoch C.L."/>
            <person name="Horwitz B.A."/>
            <person name="Barry K.W."/>
            <person name="Condon B.J."/>
            <person name="Copeland A.C."/>
            <person name="Dhillon B."/>
            <person name="Glaser F."/>
            <person name="Hesse C.N."/>
            <person name="Kosti I."/>
            <person name="LaButti K."/>
            <person name="Lindquist E.A."/>
            <person name="Lucas S."/>
            <person name="Salamov A.A."/>
            <person name="Bradshaw R.E."/>
            <person name="Ciuffetti L."/>
            <person name="Hamelin R.C."/>
            <person name="Kema G.H.J."/>
            <person name="Lawrence C."/>
            <person name="Scott J.A."/>
            <person name="Spatafora J.W."/>
            <person name="Turgeon B.G."/>
            <person name="de Wit P.J.G.M."/>
            <person name="Zhong S."/>
            <person name="Goodwin S.B."/>
            <person name="Grigoriev I.V."/>
        </authorList>
    </citation>
    <scope>NUCLEOTIDE SEQUENCE [LARGE SCALE GENOMIC DNA]</scope>
    <source>
        <strain evidence="2">NZE10 / CBS 128990</strain>
    </source>
</reference>
<evidence type="ECO:0000313" key="1">
    <source>
        <dbReference type="EMBL" id="EME41869.1"/>
    </source>
</evidence>
<reference evidence="2" key="1">
    <citation type="journal article" date="2012" name="PLoS Genet.">
        <title>The genomes of the fungal plant pathogens Cladosporium fulvum and Dothistroma septosporum reveal adaptation to different hosts and lifestyles but also signatures of common ancestry.</title>
        <authorList>
            <person name="de Wit P.J.G.M."/>
            <person name="van der Burgt A."/>
            <person name="Oekmen B."/>
            <person name="Stergiopoulos I."/>
            <person name="Abd-Elsalam K.A."/>
            <person name="Aerts A.L."/>
            <person name="Bahkali A.H."/>
            <person name="Beenen H.G."/>
            <person name="Chettri P."/>
            <person name="Cox M.P."/>
            <person name="Datema E."/>
            <person name="de Vries R.P."/>
            <person name="Dhillon B."/>
            <person name="Ganley A.R."/>
            <person name="Griffiths S.A."/>
            <person name="Guo Y."/>
            <person name="Hamelin R.C."/>
            <person name="Henrissat B."/>
            <person name="Kabir M.S."/>
            <person name="Jashni M.K."/>
            <person name="Kema G."/>
            <person name="Klaubauf S."/>
            <person name="Lapidus A."/>
            <person name="Levasseur A."/>
            <person name="Lindquist E."/>
            <person name="Mehrabi R."/>
            <person name="Ohm R.A."/>
            <person name="Owen T.J."/>
            <person name="Salamov A."/>
            <person name="Schwelm A."/>
            <person name="Schijlen E."/>
            <person name="Sun H."/>
            <person name="van den Burg H.A."/>
            <person name="van Ham R.C.H.J."/>
            <person name="Zhang S."/>
            <person name="Goodwin S.B."/>
            <person name="Grigoriev I.V."/>
            <person name="Collemare J."/>
            <person name="Bradshaw R.E."/>
        </authorList>
    </citation>
    <scope>NUCLEOTIDE SEQUENCE [LARGE SCALE GENOMIC DNA]</scope>
    <source>
        <strain evidence="2">NZE10 / CBS 128990</strain>
    </source>
</reference>
<dbReference type="EMBL" id="KB446542">
    <property type="protein sequence ID" value="EME41869.1"/>
    <property type="molecule type" value="Genomic_DNA"/>
</dbReference>
<keyword evidence="2" id="KW-1185">Reference proteome</keyword>
<dbReference type="AlphaFoldDB" id="N1PIB6"/>
<evidence type="ECO:0000313" key="2">
    <source>
        <dbReference type="Proteomes" id="UP000016933"/>
    </source>
</evidence>
<sequence length="51" mass="6017">MPLTNLGALHIDVTVETLQFLVIFMLESVDIMIDRLKEYCRRLSISLRRRP</sequence>
<name>N1PIB6_DOTSN</name>
<gene>
    <name evidence="1" type="ORF">DOTSEDRAFT_46755</name>
</gene>